<dbReference type="OrthoDB" id="3221235at2759"/>
<name>A0A8H6U1D2_9AGAR</name>
<feature type="coiled-coil region" evidence="1">
    <location>
        <begin position="55"/>
        <end position="89"/>
    </location>
</feature>
<dbReference type="EMBL" id="JACAZH010000091">
    <property type="protein sequence ID" value="KAF7326824.1"/>
    <property type="molecule type" value="Genomic_DNA"/>
</dbReference>
<accession>A0A8H6U1D2</accession>
<keyword evidence="1" id="KW-0175">Coiled coil</keyword>
<evidence type="ECO:0000313" key="2">
    <source>
        <dbReference type="EMBL" id="KAF7326824.1"/>
    </source>
</evidence>
<proteinExistence type="predicted"/>
<gene>
    <name evidence="2" type="ORF">MSAN_02494700</name>
</gene>
<organism evidence="2 3">
    <name type="scientific">Mycena sanguinolenta</name>
    <dbReference type="NCBI Taxonomy" id="230812"/>
    <lineage>
        <taxon>Eukaryota</taxon>
        <taxon>Fungi</taxon>
        <taxon>Dikarya</taxon>
        <taxon>Basidiomycota</taxon>
        <taxon>Agaricomycotina</taxon>
        <taxon>Agaricomycetes</taxon>
        <taxon>Agaricomycetidae</taxon>
        <taxon>Agaricales</taxon>
        <taxon>Marasmiineae</taxon>
        <taxon>Mycenaceae</taxon>
        <taxon>Mycena</taxon>
    </lineage>
</organism>
<sequence>MPPPCSQCGAFVLSAGDDVEVNLTTAPWTLARFVQLASTNEPPRDPELSLIRPIVEKTSAHLASLDAEISRLQNRLRELEEERTALSIQHSQNTKILSPLRRMPPRYLVKYSRGHCRRSMIFSTPTSAWVLTHVCSSWRAVALSKASLWSLITIDFPIKQRYSSQLIRVQMERAHSLKIHFFGSQERDSVNQISLLLTLAEHSDRWKELSIQLTSKMVPYLMSFRDNLAALQRVWVQWHTAESQDPEFNSIDFLQMAISLVDITVYCQYRFLPTRLPMAHQLIRYDFDAPWPTHYELLKSLPNLQQVSISLFDEAEARPDPGEPLELLHLRRLYVGDARSLDYLRAPSLEEISLLVAVGTDSTAPATHLERFIIRSSCSPRSLRLKGILHAPSIAEMLGKYPSFTEVAVTPPDDEDENIQREVLSTFITLFTISKSTLSPLPHITNIGYGSRNAEAIVCPLFLNMLESRWTVGDRACALKAAELLFISAEALLDPRSVARMQTLREAGLQISLLSGRGARDRVNVWLHEADWA</sequence>
<comment type="caution">
    <text evidence="2">The sequence shown here is derived from an EMBL/GenBank/DDBJ whole genome shotgun (WGS) entry which is preliminary data.</text>
</comment>
<keyword evidence="3" id="KW-1185">Reference proteome</keyword>
<reference evidence="2" key="1">
    <citation type="submission" date="2020-05" db="EMBL/GenBank/DDBJ databases">
        <title>Mycena genomes resolve the evolution of fungal bioluminescence.</title>
        <authorList>
            <person name="Tsai I.J."/>
        </authorList>
    </citation>
    <scope>NUCLEOTIDE SEQUENCE</scope>
    <source>
        <strain evidence="2">160909Yilan</strain>
    </source>
</reference>
<protein>
    <submittedName>
        <fullName evidence="2">F-box domain-containing protein</fullName>
    </submittedName>
</protein>
<evidence type="ECO:0000313" key="3">
    <source>
        <dbReference type="Proteomes" id="UP000623467"/>
    </source>
</evidence>
<evidence type="ECO:0000256" key="1">
    <source>
        <dbReference type="SAM" id="Coils"/>
    </source>
</evidence>
<dbReference type="Proteomes" id="UP000623467">
    <property type="component" value="Unassembled WGS sequence"/>
</dbReference>
<dbReference type="AlphaFoldDB" id="A0A8H6U1D2"/>